<accession>A0A4R0KYA3</accession>
<dbReference type="Pfam" id="PF00753">
    <property type="entry name" value="Lactamase_B"/>
    <property type="match status" value="1"/>
</dbReference>
<dbReference type="PANTHER" id="PTHR30619">
    <property type="entry name" value="DNA INTERNALIZATION/COMPETENCE PROTEIN COMEC/REC2"/>
    <property type="match status" value="1"/>
</dbReference>
<dbReference type="OrthoDB" id="2971563at2"/>
<sequence>MKLEVFFSKDGDCLLLTSGDGHHILVDGGRTASFESQTRPVLQDLADNGAPLDLVVVSHIDADHISGIIPLLQDVAAWEVHDFQVKEGNNPAFPEPKRPRPPEIHGLWHNSWRAQLGDLAGPISALATQISEAIELAPRSDAASTGAARVALTSIVDLTESISDGIELMSLVDDQTPVPRNKGFKNKLVRLRKPIQRRHFGSLTVTVLGPTEEHLEGLRKEWRKWLEDLLGSGRQAGPRGDGQGLADGPGLGLDDLLLAGPPTSRGEAEALIGSISTAAEIIAESNSARVTPPNRASITLLAEEGGKTCLLTGDAAEDELLEGLTAAGRLAHGPFRCDILKVQHHGSENNLSTKFADQVFADHYVFCGDGAHGNPNPRVIATIVESRLKAPGRFTMWFNCSGDRTIASRREALTAAIKEARDAESQHPDRIEVKVLADPQPSFTIEL</sequence>
<keyword evidence="3" id="KW-1185">Reference proteome</keyword>
<protein>
    <submittedName>
        <fullName evidence="2">MBL fold metallo-hydrolase</fullName>
    </submittedName>
</protein>
<dbReference type="Gene3D" id="3.60.15.10">
    <property type="entry name" value="Ribonuclease Z/Hydroxyacylglutathione hydrolase-like"/>
    <property type="match status" value="1"/>
</dbReference>
<dbReference type="AlphaFoldDB" id="A0A4R0KYA3"/>
<dbReference type="SUPFAM" id="SSF56281">
    <property type="entry name" value="Metallo-hydrolase/oxidoreductase"/>
    <property type="match status" value="1"/>
</dbReference>
<dbReference type="GO" id="GO:0016787">
    <property type="term" value="F:hydrolase activity"/>
    <property type="evidence" value="ECO:0007669"/>
    <property type="project" value="UniProtKB-KW"/>
</dbReference>
<feature type="domain" description="Metallo-beta-lactamase" evidence="1">
    <location>
        <begin position="11"/>
        <end position="73"/>
    </location>
</feature>
<dbReference type="RefSeq" id="WP_131354434.1">
    <property type="nucleotide sequence ID" value="NZ_SJKB01000003.1"/>
</dbReference>
<reference evidence="2 3" key="1">
    <citation type="submission" date="2019-02" db="EMBL/GenBank/DDBJ databases">
        <title>Kribbella capetownensis sp. nov. and Kribbella speibonae sp. nov., isolated from soil.</title>
        <authorList>
            <person name="Curtis S.M."/>
            <person name="Norton I."/>
            <person name="Everest G.J."/>
            <person name="Meyers P.R."/>
        </authorList>
    </citation>
    <scope>NUCLEOTIDE SEQUENCE [LARGE SCALE GENOMIC DNA]</scope>
    <source>
        <strain evidence="2 3">NRRL B-24813</strain>
    </source>
</reference>
<evidence type="ECO:0000313" key="2">
    <source>
        <dbReference type="EMBL" id="TCC63408.1"/>
    </source>
</evidence>
<comment type="caution">
    <text evidence="2">The sequence shown here is derived from an EMBL/GenBank/DDBJ whole genome shotgun (WGS) entry which is preliminary data.</text>
</comment>
<dbReference type="EMBL" id="SJKB01000003">
    <property type="protein sequence ID" value="TCC63408.1"/>
    <property type="molecule type" value="Genomic_DNA"/>
</dbReference>
<evidence type="ECO:0000313" key="3">
    <source>
        <dbReference type="Proteomes" id="UP000291144"/>
    </source>
</evidence>
<organism evidence="2 3">
    <name type="scientific">Kribbella pittospori</name>
    <dbReference type="NCBI Taxonomy" id="722689"/>
    <lineage>
        <taxon>Bacteria</taxon>
        <taxon>Bacillati</taxon>
        <taxon>Actinomycetota</taxon>
        <taxon>Actinomycetes</taxon>
        <taxon>Propionibacteriales</taxon>
        <taxon>Kribbellaceae</taxon>
        <taxon>Kribbella</taxon>
    </lineage>
</organism>
<keyword evidence="2" id="KW-0378">Hydrolase</keyword>
<gene>
    <name evidence="2" type="ORF">E0H73_13260</name>
</gene>
<dbReference type="InterPro" id="IPR052159">
    <property type="entry name" value="Competence_DNA_uptake"/>
</dbReference>
<name>A0A4R0KYA3_9ACTN</name>
<dbReference type="InterPro" id="IPR036866">
    <property type="entry name" value="RibonucZ/Hydroxyglut_hydro"/>
</dbReference>
<dbReference type="InterPro" id="IPR001279">
    <property type="entry name" value="Metallo-B-lactamas"/>
</dbReference>
<proteinExistence type="predicted"/>
<dbReference type="PANTHER" id="PTHR30619:SF1">
    <property type="entry name" value="RECOMBINATION PROTEIN 2"/>
    <property type="match status" value="1"/>
</dbReference>
<dbReference type="Proteomes" id="UP000291144">
    <property type="component" value="Unassembled WGS sequence"/>
</dbReference>
<evidence type="ECO:0000259" key="1">
    <source>
        <dbReference type="Pfam" id="PF00753"/>
    </source>
</evidence>